<dbReference type="Gene3D" id="2.70.40.10">
    <property type="match status" value="1"/>
</dbReference>
<dbReference type="NCBIfam" id="NF001862">
    <property type="entry name" value="PRK00601.1"/>
    <property type="match status" value="1"/>
</dbReference>
<name>A0A6L2R7E2_9BACT</name>
<dbReference type="Proteomes" id="UP000505077">
    <property type="component" value="Unassembled WGS sequence"/>
</dbReference>
<sequence>MHTPLPCFGSCVHTNIPAAPDVRVVYVRPNARAFYARTPEGAPSPTTPLSAGIDLYACLDNDRLCVVPQGRVPVPTGISVQPLCPDMAGFVYSRSGLGAREGLTVAQGVGVIDPDYTGEIVVILLNTSREERALHKGDRIAQLVFQPIIRPLWREMPILEHTQRGGGGFGHTGR</sequence>
<dbReference type="SUPFAM" id="SSF51283">
    <property type="entry name" value="dUTPase-like"/>
    <property type="match status" value="1"/>
</dbReference>
<dbReference type="AlphaFoldDB" id="A0A6L2R7E2"/>
<dbReference type="GO" id="GO:0004170">
    <property type="term" value="F:dUTP diphosphatase activity"/>
    <property type="evidence" value="ECO:0007669"/>
    <property type="project" value="UniProtKB-EC"/>
</dbReference>
<protein>
    <recommendedName>
        <fullName evidence="2">dUTP diphosphatase</fullName>
        <ecNumber evidence="2">3.6.1.23</ecNumber>
    </recommendedName>
</protein>
<dbReference type="GO" id="GO:0046081">
    <property type="term" value="P:dUTP catabolic process"/>
    <property type="evidence" value="ECO:0007669"/>
    <property type="project" value="InterPro"/>
</dbReference>
<reference evidence="7 8" key="1">
    <citation type="journal article" date="2020" name="ISME J.">
        <title>Parallel Reductive Genome Evolution in Desulfovibrio Ectosymbionts Independently Acquired by Trichonympha Protists in the Termite Gut.</title>
        <authorList>
            <person name="Takeuchi M."/>
            <person name="Kuwahara H."/>
            <person name="Murakami T."/>
            <person name="Takahashi K."/>
            <person name="Kajitani R."/>
            <person name="Toyoda A."/>
            <person name="Itoh T."/>
            <person name="Ohkuma M."/>
            <person name="Hongoh Y."/>
        </authorList>
    </citation>
    <scope>NUCLEOTIDE SEQUENCE [LARGE SCALE GENOMIC DNA]</scope>
    <source>
        <strain evidence="7">ZnDsv-02</strain>
    </source>
</reference>
<evidence type="ECO:0000313" key="7">
    <source>
        <dbReference type="EMBL" id="GFH63407.1"/>
    </source>
</evidence>
<evidence type="ECO:0000256" key="3">
    <source>
        <dbReference type="ARBA" id="ARBA00022801"/>
    </source>
</evidence>
<dbReference type="Pfam" id="PF00692">
    <property type="entry name" value="dUTPase"/>
    <property type="match status" value="1"/>
</dbReference>
<evidence type="ECO:0000259" key="6">
    <source>
        <dbReference type="Pfam" id="PF00692"/>
    </source>
</evidence>
<dbReference type="InterPro" id="IPR029054">
    <property type="entry name" value="dUTPase-like"/>
</dbReference>
<gene>
    <name evidence="7" type="primary">dut</name>
    <name evidence="7" type="ORF">ZNDK_1178</name>
</gene>
<dbReference type="PANTHER" id="PTHR11241">
    <property type="entry name" value="DEOXYURIDINE 5'-TRIPHOSPHATE NUCLEOTIDOHYDROLASE"/>
    <property type="match status" value="1"/>
</dbReference>
<comment type="similarity">
    <text evidence="1">Belongs to the dUTPase family.</text>
</comment>
<dbReference type="EMBL" id="BLLL01000014">
    <property type="protein sequence ID" value="GFH63407.1"/>
    <property type="molecule type" value="Genomic_DNA"/>
</dbReference>
<evidence type="ECO:0000313" key="8">
    <source>
        <dbReference type="Proteomes" id="UP000505077"/>
    </source>
</evidence>
<comment type="catalytic activity">
    <reaction evidence="5">
        <text>dUTP + H2O = dUMP + diphosphate + H(+)</text>
        <dbReference type="Rhea" id="RHEA:10248"/>
        <dbReference type="ChEBI" id="CHEBI:15377"/>
        <dbReference type="ChEBI" id="CHEBI:15378"/>
        <dbReference type="ChEBI" id="CHEBI:33019"/>
        <dbReference type="ChEBI" id="CHEBI:61555"/>
        <dbReference type="ChEBI" id="CHEBI:246422"/>
        <dbReference type="EC" id="3.6.1.23"/>
    </reaction>
</comment>
<organism evidence="7 8">
    <name type="scientific">Candidatus Desulfovibrio kirbyi</name>
    <dbReference type="NCBI Taxonomy" id="2696086"/>
    <lineage>
        <taxon>Bacteria</taxon>
        <taxon>Pseudomonadati</taxon>
        <taxon>Thermodesulfobacteriota</taxon>
        <taxon>Desulfovibrionia</taxon>
        <taxon>Desulfovibrionales</taxon>
        <taxon>Desulfovibrionaceae</taxon>
        <taxon>Desulfovibrio</taxon>
    </lineage>
</organism>
<dbReference type="NCBIfam" id="TIGR00576">
    <property type="entry name" value="dut"/>
    <property type="match status" value="1"/>
</dbReference>
<evidence type="ECO:0000256" key="5">
    <source>
        <dbReference type="ARBA" id="ARBA00047686"/>
    </source>
</evidence>
<dbReference type="InterPro" id="IPR008181">
    <property type="entry name" value="dUTPase"/>
</dbReference>
<dbReference type="GO" id="GO:0006226">
    <property type="term" value="P:dUMP biosynthetic process"/>
    <property type="evidence" value="ECO:0007669"/>
    <property type="project" value="InterPro"/>
</dbReference>
<dbReference type="InterPro" id="IPR036157">
    <property type="entry name" value="dUTPase-like_sf"/>
</dbReference>
<evidence type="ECO:0000256" key="2">
    <source>
        <dbReference type="ARBA" id="ARBA00012379"/>
    </source>
</evidence>
<accession>A0A6L2R7E2</accession>
<evidence type="ECO:0000256" key="4">
    <source>
        <dbReference type="ARBA" id="ARBA00023080"/>
    </source>
</evidence>
<keyword evidence="4" id="KW-0546">Nucleotide metabolism</keyword>
<feature type="domain" description="dUTPase-like" evidence="6">
    <location>
        <begin position="42"/>
        <end position="173"/>
    </location>
</feature>
<dbReference type="CDD" id="cd07557">
    <property type="entry name" value="trimeric_dUTPase"/>
    <property type="match status" value="1"/>
</dbReference>
<dbReference type="GO" id="GO:0000287">
    <property type="term" value="F:magnesium ion binding"/>
    <property type="evidence" value="ECO:0007669"/>
    <property type="project" value="InterPro"/>
</dbReference>
<comment type="caution">
    <text evidence="7">The sequence shown here is derived from an EMBL/GenBank/DDBJ whole genome shotgun (WGS) entry which is preliminary data.</text>
</comment>
<proteinExistence type="inferred from homology"/>
<dbReference type="InterPro" id="IPR033704">
    <property type="entry name" value="dUTPase_trimeric"/>
</dbReference>
<dbReference type="PANTHER" id="PTHR11241:SF0">
    <property type="entry name" value="DEOXYURIDINE 5'-TRIPHOSPHATE NUCLEOTIDOHYDROLASE"/>
    <property type="match status" value="1"/>
</dbReference>
<dbReference type="EC" id="3.6.1.23" evidence="2"/>
<keyword evidence="3" id="KW-0378">Hydrolase</keyword>
<evidence type="ECO:0000256" key="1">
    <source>
        <dbReference type="ARBA" id="ARBA00006581"/>
    </source>
</evidence>